<organism evidence="9 10">
    <name type="scientific">Chitinophaga horti</name>
    <dbReference type="NCBI Taxonomy" id="2920382"/>
    <lineage>
        <taxon>Bacteria</taxon>
        <taxon>Pseudomonadati</taxon>
        <taxon>Bacteroidota</taxon>
        <taxon>Chitinophagia</taxon>
        <taxon>Chitinophagales</taxon>
        <taxon>Chitinophagaceae</taxon>
        <taxon>Chitinophaga</taxon>
    </lineage>
</organism>
<keyword evidence="8" id="KW-0732">Signal</keyword>
<keyword evidence="3" id="KW-0813">Transport</keyword>
<dbReference type="SUPFAM" id="SSF56954">
    <property type="entry name" value="Outer membrane efflux proteins (OEP)"/>
    <property type="match status" value="1"/>
</dbReference>
<dbReference type="InterPro" id="IPR003423">
    <property type="entry name" value="OMP_efflux"/>
</dbReference>
<dbReference type="PANTHER" id="PTHR30026:SF20">
    <property type="entry name" value="OUTER MEMBRANE PROTEIN TOLC"/>
    <property type="match status" value="1"/>
</dbReference>
<sequence length="272" mass="30401">MKLIKIFLSGLMLLCLTSGVRAQEVLSLEQALDLALKSNFDLRLARNDAEVAANDYAYRNFAFLPSLNATAAKSWTTTAIKQEFANGNKRDTSGIKNQNLQAGINLQWVLFDGLKMFATRQRVEHIKVLGELTVKNQIVNTMAAVINGYYNISQQKQQLHALAEQMSISDERVKLSDAKFQTGLAPKTDWLQAKVDYNAQKAAHLRQQTLILQAKSSLNQLMGVDANSTGYDVQDSIPVNLAMNYGEMQQGIDSINTDLKVAQQNIAYRNWR</sequence>
<keyword evidence="5" id="KW-0812">Transmembrane</keyword>
<dbReference type="Proteomes" id="UP001162741">
    <property type="component" value="Chromosome"/>
</dbReference>
<proteinExistence type="inferred from homology"/>
<dbReference type="PANTHER" id="PTHR30026">
    <property type="entry name" value="OUTER MEMBRANE PROTEIN TOLC"/>
    <property type="match status" value="1"/>
</dbReference>
<evidence type="ECO:0000256" key="7">
    <source>
        <dbReference type="ARBA" id="ARBA00023237"/>
    </source>
</evidence>
<evidence type="ECO:0000256" key="3">
    <source>
        <dbReference type="ARBA" id="ARBA00022448"/>
    </source>
</evidence>
<dbReference type="Pfam" id="PF02321">
    <property type="entry name" value="OEP"/>
    <property type="match status" value="1"/>
</dbReference>
<evidence type="ECO:0000256" key="5">
    <source>
        <dbReference type="ARBA" id="ARBA00022692"/>
    </source>
</evidence>
<evidence type="ECO:0000256" key="2">
    <source>
        <dbReference type="ARBA" id="ARBA00007613"/>
    </source>
</evidence>
<keyword evidence="4" id="KW-1134">Transmembrane beta strand</keyword>
<evidence type="ECO:0000256" key="8">
    <source>
        <dbReference type="SAM" id="SignalP"/>
    </source>
</evidence>
<evidence type="ECO:0000313" key="10">
    <source>
        <dbReference type="Proteomes" id="UP001162741"/>
    </source>
</evidence>
<feature type="signal peptide" evidence="8">
    <location>
        <begin position="1"/>
        <end position="22"/>
    </location>
</feature>
<keyword evidence="10" id="KW-1185">Reference proteome</keyword>
<evidence type="ECO:0000256" key="6">
    <source>
        <dbReference type="ARBA" id="ARBA00023136"/>
    </source>
</evidence>
<keyword evidence="7" id="KW-0998">Cell outer membrane</keyword>
<dbReference type="RefSeq" id="WP_264281287.1">
    <property type="nucleotide sequence ID" value="NZ_CP107006.1"/>
</dbReference>
<evidence type="ECO:0000256" key="1">
    <source>
        <dbReference type="ARBA" id="ARBA00004442"/>
    </source>
</evidence>
<keyword evidence="6" id="KW-0472">Membrane</keyword>
<comment type="subcellular location">
    <subcellularLocation>
        <location evidence="1">Cell outer membrane</location>
    </subcellularLocation>
</comment>
<feature type="chain" id="PRO_5045700929" evidence="8">
    <location>
        <begin position="23"/>
        <end position="272"/>
    </location>
</feature>
<accession>A0ABY6J0I7</accession>
<gene>
    <name evidence="9" type="ORF">MKQ68_24065</name>
</gene>
<dbReference type="EMBL" id="CP107006">
    <property type="protein sequence ID" value="UYQ93162.1"/>
    <property type="molecule type" value="Genomic_DNA"/>
</dbReference>
<comment type="similarity">
    <text evidence="2">Belongs to the outer membrane factor (OMF) (TC 1.B.17) family.</text>
</comment>
<evidence type="ECO:0000313" key="9">
    <source>
        <dbReference type="EMBL" id="UYQ93162.1"/>
    </source>
</evidence>
<evidence type="ECO:0000256" key="4">
    <source>
        <dbReference type="ARBA" id="ARBA00022452"/>
    </source>
</evidence>
<dbReference type="InterPro" id="IPR051906">
    <property type="entry name" value="TolC-like"/>
</dbReference>
<name>A0ABY6J0I7_9BACT</name>
<protein>
    <submittedName>
        <fullName evidence="9">TolC family protein</fullName>
    </submittedName>
</protein>
<dbReference type="Gene3D" id="1.20.1600.10">
    <property type="entry name" value="Outer membrane efflux proteins (OEP)"/>
    <property type="match status" value="1"/>
</dbReference>
<reference evidence="9" key="1">
    <citation type="submission" date="2022-10" db="EMBL/GenBank/DDBJ databases">
        <title>Chitinophaga sp. nov., isolated from soil.</title>
        <authorList>
            <person name="Jeon C.O."/>
        </authorList>
    </citation>
    <scope>NUCLEOTIDE SEQUENCE</scope>
    <source>
        <strain evidence="9">R8</strain>
    </source>
</reference>